<dbReference type="InterPro" id="IPR022792">
    <property type="entry name" value="T2SS_protein-GspN"/>
</dbReference>
<keyword evidence="9" id="KW-0472">Membrane</keyword>
<gene>
    <name evidence="11" type="ORF">LJ739_12395</name>
</gene>
<dbReference type="EMBL" id="JAJEWP010000003">
    <property type="protein sequence ID" value="MCC2617043.1"/>
    <property type="molecule type" value="Genomic_DNA"/>
</dbReference>
<dbReference type="Proteomes" id="UP001520878">
    <property type="component" value="Unassembled WGS sequence"/>
</dbReference>
<organism evidence="11 12">
    <name type="scientific">Fluctibacter halophilus</name>
    <dbReference type="NCBI Taxonomy" id="226011"/>
    <lineage>
        <taxon>Bacteria</taxon>
        <taxon>Pseudomonadati</taxon>
        <taxon>Pseudomonadota</taxon>
        <taxon>Gammaproteobacteria</taxon>
        <taxon>Alteromonadales</taxon>
        <taxon>Alteromonadaceae</taxon>
        <taxon>Fluctibacter</taxon>
    </lineage>
</organism>
<keyword evidence="7" id="KW-0812">Transmembrane</keyword>
<comment type="subcellular location">
    <subcellularLocation>
        <location evidence="1">Cell inner membrane</location>
    </subcellularLocation>
</comment>
<evidence type="ECO:0000256" key="10">
    <source>
        <dbReference type="ARBA" id="ARBA00030772"/>
    </source>
</evidence>
<evidence type="ECO:0000256" key="9">
    <source>
        <dbReference type="ARBA" id="ARBA00023136"/>
    </source>
</evidence>
<accession>A0ABS8G9C2</accession>
<keyword evidence="12" id="KW-1185">Reference proteome</keyword>
<evidence type="ECO:0000313" key="12">
    <source>
        <dbReference type="Proteomes" id="UP001520878"/>
    </source>
</evidence>
<protein>
    <recommendedName>
        <fullName evidence="3">Type II secretion system protein N</fullName>
    </recommendedName>
    <alternativeName>
        <fullName evidence="10">General secretion pathway protein N</fullName>
    </alternativeName>
</protein>
<sequence>MRVWQWTVTAIAIYLIALLVTLPARQVLPHLPLPASVQVQGVSGTVWQGKAQQVWIDGLPIHGLEWQISPWHLLIGQARVSLKAGNARDSEEVSLSGPLAVPLWGEPAIEAESLELYLPTDLVIAKLPLPLPVNAGGRFKVSIDTLQYAGRCQQLQGKGQWLNASVAGTRGPIALGNFDAQLMCDDGSVMIGVRPPNEFGLTADATVSPELQFSVIGRFKPADNLPEEVHQAAAFFGKTDAEGYYAINF</sequence>
<keyword evidence="8" id="KW-0653">Protein transport</keyword>
<evidence type="ECO:0000256" key="8">
    <source>
        <dbReference type="ARBA" id="ARBA00022927"/>
    </source>
</evidence>
<reference evidence="11 12" key="1">
    <citation type="submission" date="2021-10" db="EMBL/GenBank/DDBJ databases">
        <title>Draft genome of Aestuariibacter halophilus JC2043.</title>
        <authorList>
            <person name="Emsley S.A."/>
            <person name="Pfannmuller K.M."/>
            <person name="Ushijima B."/>
            <person name="Saw J.H."/>
            <person name="Videau P."/>
        </authorList>
    </citation>
    <scope>NUCLEOTIDE SEQUENCE [LARGE SCALE GENOMIC DNA]</scope>
    <source>
        <strain evidence="11 12">JC2043</strain>
    </source>
</reference>
<evidence type="ECO:0000313" key="11">
    <source>
        <dbReference type="EMBL" id="MCC2617043.1"/>
    </source>
</evidence>
<evidence type="ECO:0000256" key="6">
    <source>
        <dbReference type="ARBA" id="ARBA00022519"/>
    </source>
</evidence>
<name>A0ABS8G9C2_9ALTE</name>
<evidence type="ECO:0000256" key="5">
    <source>
        <dbReference type="ARBA" id="ARBA00022475"/>
    </source>
</evidence>
<dbReference type="RefSeq" id="WP_229160936.1">
    <property type="nucleotide sequence ID" value="NZ_JAJEWP010000003.1"/>
</dbReference>
<comment type="similarity">
    <text evidence="2">Belongs to the GSP N family.</text>
</comment>
<evidence type="ECO:0000256" key="3">
    <source>
        <dbReference type="ARBA" id="ARBA00021563"/>
    </source>
</evidence>
<evidence type="ECO:0000256" key="1">
    <source>
        <dbReference type="ARBA" id="ARBA00004533"/>
    </source>
</evidence>
<keyword evidence="6" id="KW-0997">Cell inner membrane</keyword>
<evidence type="ECO:0000256" key="2">
    <source>
        <dbReference type="ARBA" id="ARBA00007208"/>
    </source>
</evidence>
<proteinExistence type="inferred from homology"/>
<dbReference type="Pfam" id="PF01203">
    <property type="entry name" value="T2SSN"/>
    <property type="match status" value="1"/>
</dbReference>
<comment type="caution">
    <text evidence="11">The sequence shown here is derived from an EMBL/GenBank/DDBJ whole genome shotgun (WGS) entry which is preliminary data.</text>
</comment>
<keyword evidence="4" id="KW-0813">Transport</keyword>
<keyword evidence="5" id="KW-1003">Cell membrane</keyword>
<evidence type="ECO:0000256" key="7">
    <source>
        <dbReference type="ARBA" id="ARBA00022692"/>
    </source>
</evidence>
<evidence type="ECO:0000256" key="4">
    <source>
        <dbReference type="ARBA" id="ARBA00022448"/>
    </source>
</evidence>